<reference evidence="2 3" key="1">
    <citation type="submission" date="2018-05" db="EMBL/GenBank/DDBJ databases">
        <title>Genomic Encyclopedia of Type Strains, Phase IV (KMG-IV): sequencing the most valuable type-strain genomes for metagenomic binning, comparative biology and taxonomic classification.</title>
        <authorList>
            <person name="Goeker M."/>
        </authorList>
    </citation>
    <scope>NUCLEOTIDE SEQUENCE [LARGE SCALE GENOMIC DNA]</scope>
    <source>
        <strain evidence="2 3">DSM 25350</strain>
    </source>
</reference>
<dbReference type="GO" id="GO:0035438">
    <property type="term" value="F:cyclic-di-GMP binding"/>
    <property type="evidence" value="ECO:0007669"/>
    <property type="project" value="InterPro"/>
</dbReference>
<proteinExistence type="predicted"/>
<evidence type="ECO:0000313" key="3">
    <source>
        <dbReference type="Proteomes" id="UP000245790"/>
    </source>
</evidence>
<evidence type="ECO:0000259" key="1">
    <source>
        <dbReference type="Pfam" id="PF07238"/>
    </source>
</evidence>
<dbReference type="SUPFAM" id="SSF141371">
    <property type="entry name" value="PilZ domain-like"/>
    <property type="match status" value="1"/>
</dbReference>
<protein>
    <submittedName>
        <fullName evidence="2">PilZ domain-containing protein</fullName>
    </submittedName>
</protein>
<name>A0A316FTK3_9GAMM</name>
<dbReference type="Pfam" id="PF07238">
    <property type="entry name" value="PilZ"/>
    <property type="match status" value="1"/>
</dbReference>
<sequence length="145" mass="16156">MQNGLTFATVMTGLPTGIQPMDLTSDRRQFQRINFDRQAHLTLADQSLVCEIIDLSLHGALVNLSDSKMAESSLINQTGQLTFHLGDKDHSINMTVTVSHHEQQNVGLECTDIDLDSISHLRRMIELNTGDSQLLKREFAALLNP</sequence>
<gene>
    <name evidence="2" type="ORF">C8D97_1058</name>
</gene>
<accession>A0A316FTK3</accession>
<dbReference type="Gene3D" id="2.40.10.220">
    <property type="entry name" value="predicted glycosyltransferase like domains"/>
    <property type="match status" value="1"/>
</dbReference>
<evidence type="ECO:0000313" key="2">
    <source>
        <dbReference type="EMBL" id="PWK51693.1"/>
    </source>
</evidence>
<comment type="caution">
    <text evidence="2">The sequence shown here is derived from an EMBL/GenBank/DDBJ whole genome shotgun (WGS) entry which is preliminary data.</text>
</comment>
<dbReference type="InterPro" id="IPR027021">
    <property type="entry name" value="C-di-GMP_BP_PA4608"/>
</dbReference>
<dbReference type="AlphaFoldDB" id="A0A316FTK3"/>
<organism evidence="2 3">
    <name type="scientific">Pleionea mediterranea</name>
    <dbReference type="NCBI Taxonomy" id="523701"/>
    <lineage>
        <taxon>Bacteria</taxon>
        <taxon>Pseudomonadati</taxon>
        <taxon>Pseudomonadota</taxon>
        <taxon>Gammaproteobacteria</taxon>
        <taxon>Oceanospirillales</taxon>
        <taxon>Pleioneaceae</taxon>
        <taxon>Pleionea</taxon>
    </lineage>
</organism>
<dbReference type="PIRSF" id="PIRSF028141">
    <property type="entry name" value="C-di-GMP_BP_PA4608"/>
    <property type="match status" value="1"/>
</dbReference>
<dbReference type="Proteomes" id="UP000245790">
    <property type="component" value="Unassembled WGS sequence"/>
</dbReference>
<feature type="domain" description="PilZ" evidence="1">
    <location>
        <begin position="26"/>
        <end position="126"/>
    </location>
</feature>
<dbReference type="OrthoDB" id="5298508at2"/>
<keyword evidence="3" id="KW-1185">Reference proteome</keyword>
<dbReference type="InterPro" id="IPR009875">
    <property type="entry name" value="PilZ_domain"/>
</dbReference>
<dbReference type="EMBL" id="QGGU01000005">
    <property type="protein sequence ID" value="PWK51693.1"/>
    <property type="molecule type" value="Genomic_DNA"/>
</dbReference>